<dbReference type="InParanoid" id="E3MJE5"/>
<keyword evidence="2" id="KW-0472">Membrane</keyword>
<proteinExistence type="predicted"/>
<name>E3MJE5_CAERE</name>
<dbReference type="Pfam" id="PF23608">
    <property type="entry name" value="Ig_ILCR1"/>
    <property type="match status" value="1"/>
</dbReference>
<dbReference type="STRING" id="31234.E3MJE5"/>
<feature type="transmembrane region" description="Helical" evidence="2">
    <location>
        <begin position="328"/>
        <end position="352"/>
    </location>
</feature>
<feature type="chain" id="PRO_5003177007" description="ILCR1 Ig-like domain-containing protein" evidence="3">
    <location>
        <begin position="25"/>
        <end position="597"/>
    </location>
</feature>
<dbReference type="OMA" id="NCNCITD"/>
<accession>E3MJE5</accession>
<dbReference type="eggNOG" id="ENOG502TG0B">
    <property type="taxonomic scope" value="Eukaryota"/>
</dbReference>
<evidence type="ECO:0000256" key="3">
    <source>
        <dbReference type="SAM" id="SignalP"/>
    </source>
</evidence>
<protein>
    <recommendedName>
        <fullName evidence="4">ILCR1 Ig-like domain-containing protein</fullName>
    </recommendedName>
</protein>
<dbReference type="Proteomes" id="UP000008281">
    <property type="component" value="Unassembled WGS sequence"/>
</dbReference>
<feature type="signal peptide" evidence="3">
    <location>
        <begin position="1"/>
        <end position="24"/>
    </location>
</feature>
<dbReference type="HOGENOM" id="CLU_446349_0_0_1"/>
<evidence type="ECO:0000313" key="6">
    <source>
        <dbReference type="Proteomes" id="UP000008281"/>
    </source>
</evidence>
<feature type="domain" description="ILCR1 Ig-like" evidence="4">
    <location>
        <begin position="195"/>
        <end position="295"/>
    </location>
</feature>
<sequence length="597" mass="66885">MRYSRPLLALATVILLFQLPSSDASTACSFNGNGNCSVNTETDEVMDLLNDGQNHTINWKIRPQNIGFMYYLRTSDDGDDLGVRGIVKWKVQLKNWSTNDTAVEGFLVSIMDHDSNETVTSYELTISEPFEQFAAYNDVLEMRLELDDILSFDKRYDAKINILPIGKQAAASSFLSIMGKLEGEKCSAMTGLAERWAPHVIVDVFETTSEVELTWQPAPSFLCIKTYEVVLQNRDGFILNTTEIEVIPGQKIANATFQGIEKDQMVQVKVRGKNALDGGCACVNCNCITDKTKFFLIPNVTKELTFQNPPVTTPKPVVHHEPYSFTGFYILLIVFGTAAFFIALICLCVCCVKRHKRIFKQKIAFSALKTSQHNKKVTDKKQYKIMVVCPEITGKDYEYMMKIADGLRKSSNTVVCDKWGESANDVEENMLHYVYKQTGIAEKIIVFHSSSYMTRVGVYEIIENYFPSTDPRLVHIALSPSAQRKVPCGVEYVMPRDQKHFEEAFDIFIEHVIEISPETEVVPDAAPVHRDSCESIVEEQQNNSKTHSTDSGVSSMSSNSSDSEGAIDANQSDTELPMKDAINVESHPLLPRPIAVS</sequence>
<dbReference type="InterPro" id="IPR057066">
    <property type="entry name" value="Ig_ILCR1"/>
</dbReference>
<evidence type="ECO:0000259" key="4">
    <source>
        <dbReference type="Pfam" id="PF23608"/>
    </source>
</evidence>
<keyword evidence="3" id="KW-0732">Signal</keyword>
<dbReference type="EMBL" id="DS268450">
    <property type="protein sequence ID" value="EFP03575.1"/>
    <property type="molecule type" value="Genomic_DNA"/>
</dbReference>
<dbReference type="AlphaFoldDB" id="E3MJE5"/>
<feature type="region of interest" description="Disordered" evidence="1">
    <location>
        <begin position="535"/>
        <end position="597"/>
    </location>
</feature>
<keyword evidence="6" id="KW-1185">Reference proteome</keyword>
<organism evidence="6">
    <name type="scientific">Caenorhabditis remanei</name>
    <name type="common">Caenorhabditis vulgaris</name>
    <dbReference type="NCBI Taxonomy" id="31234"/>
    <lineage>
        <taxon>Eukaryota</taxon>
        <taxon>Metazoa</taxon>
        <taxon>Ecdysozoa</taxon>
        <taxon>Nematoda</taxon>
        <taxon>Chromadorea</taxon>
        <taxon>Rhabditida</taxon>
        <taxon>Rhabditina</taxon>
        <taxon>Rhabditomorpha</taxon>
        <taxon>Rhabditoidea</taxon>
        <taxon>Rhabditidae</taxon>
        <taxon>Peloderinae</taxon>
        <taxon>Caenorhabditis</taxon>
    </lineage>
</organism>
<feature type="compositionally biased region" description="Low complexity" evidence="1">
    <location>
        <begin position="549"/>
        <end position="563"/>
    </location>
</feature>
<reference evidence="5" key="1">
    <citation type="submission" date="2007-07" db="EMBL/GenBank/DDBJ databases">
        <title>PCAP assembly of the Caenorhabditis remanei genome.</title>
        <authorList>
            <consortium name="The Caenorhabditis remanei Sequencing Consortium"/>
            <person name="Wilson R.K."/>
        </authorList>
    </citation>
    <scope>NUCLEOTIDE SEQUENCE [LARGE SCALE GENOMIC DNA]</scope>
    <source>
        <strain evidence="5">PB4641</strain>
    </source>
</reference>
<dbReference type="OrthoDB" id="5799198at2759"/>
<evidence type="ECO:0000256" key="2">
    <source>
        <dbReference type="SAM" id="Phobius"/>
    </source>
</evidence>
<dbReference type="FunCoup" id="E3MJE5">
    <property type="interactions" value="1454"/>
</dbReference>
<gene>
    <name evidence="5" type="ORF">CRE_19117</name>
</gene>
<evidence type="ECO:0000313" key="5">
    <source>
        <dbReference type="EMBL" id="EFP03575.1"/>
    </source>
</evidence>
<keyword evidence="2" id="KW-0812">Transmembrane</keyword>
<keyword evidence="2" id="KW-1133">Transmembrane helix</keyword>
<evidence type="ECO:0000256" key="1">
    <source>
        <dbReference type="SAM" id="MobiDB-lite"/>
    </source>
</evidence>